<gene>
    <name evidence="2" type="ORF">IV203_000079</name>
</gene>
<proteinExistence type="predicted"/>
<accession>A0A9K3PQ96</accession>
<evidence type="ECO:0000256" key="1">
    <source>
        <dbReference type="SAM" id="MobiDB-lite"/>
    </source>
</evidence>
<sequence length="217" mass="25247">MATSPNQIRRIKDQVNELRNDMTSCLNRLAILESILDENNDEHNNATSPPPEDHHADGQPPPPHNTEQQLMKQSQLRNVLTISTVPYDRNKPQFKIDEEDFQHIQEILQLRISDGTSIERALNELTTIDTSIWAYRVISLYIEDEPSRRTYNQPHLPLSLCNMDALREINVQGTQIETFFDEYSDTENVKTNLKDVQNLQMLNSNSVLRVIYFRCRI</sequence>
<evidence type="ECO:0000313" key="2">
    <source>
        <dbReference type="EMBL" id="KAG7355393.1"/>
    </source>
</evidence>
<comment type="caution">
    <text evidence="2">The sequence shown here is derived from an EMBL/GenBank/DDBJ whole genome shotgun (WGS) entry which is preliminary data.</text>
</comment>
<reference evidence="2" key="1">
    <citation type="journal article" date="2021" name="Sci. Rep.">
        <title>Diploid genomic architecture of Nitzschia inconspicua, an elite biomass production diatom.</title>
        <authorList>
            <person name="Oliver A."/>
            <person name="Podell S."/>
            <person name="Pinowska A."/>
            <person name="Traller J.C."/>
            <person name="Smith S.R."/>
            <person name="McClure R."/>
            <person name="Beliaev A."/>
            <person name="Bohutskyi P."/>
            <person name="Hill E.A."/>
            <person name="Rabines A."/>
            <person name="Zheng H."/>
            <person name="Allen L.Z."/>
            <person name="Kuo A."/>
            <person name="Grigoriev I.V."/>
            <person name="Allen A.E."/>
            <person name="Hazlebeck D."/>
            <person name="Allen E.E."/>
        </authorList>
    </citation>
    <scope>NUCLEOTIDE SEQUENCE</scope>
    <source>
        <strain evidence="2">Hildebrandi</strain>
    </source>
</reference>
<dbReference type="AlphaFoldDB" id="A0A9K3PQ96"/>
<reference evidence="2" key="2">
    <citation type="submission" date="2021-04" db="EMBL/GenBank/DDBJ databases">
        <authorList>
            <person name="Podell S."/>
        </authorList>
    </citation>
    <scope>NUCLEOTIDE SEQUENCE</scope>
    <source>
        <strain evidence="2">Hildebrandi</strain>
    </source>
</reference>
<feature type="region of interest" description="Disordered" evidence="1">
    <location>
        <begin position="40"/>
        <end position="71"/>
    </location>
</feature>
<dbReference type="EMBL" id="JAGRRH010000015">
    <property type="protein sequence ID" value="KAG7355393.1"/>
    <property type="molecule type" value="Genomic_DNA"/>
</dbReference>
<protein>
    <submittedName>
        <fullName evidence="2">Uncharacterized protein</fullName>
    </submittedName>
</protein>
<keyword evidence="3" id="KW-1185">Reference proteome</keyword>
<dbReference type="Proteomes" id="UP000693970">
    <property type="component" value="Unassembled WGS sequence"/>
</dbReference>
<evidence type="ECO:0000313" key="3">
    <source>
        <dbReference type="Proteomes" id="UP000693970"/>
    </source>
</evidence>
<name>A0A9K3PQ96_9STRA</name>
<organism evidence="2 3">
    <name type="scientific">Nitzschia inconspicua</name>
    <dbReference type="NCBI Taxonomy" id="303405"/>
    <lineage>
        <taxon>Eukaryota</taxon>
        <taxon>Sar</taxon>
        <taxon>Stramenopiles</taxon>
        <taxon>Ochrophyta</taxon>
        <taxon>Bacillariophyta</taxon>
        <taxon>Bacillariophyceae</taxon>
        <taxon>Bacillariophycidae</taxon>
        <taxon>Bacillariales</taxon>
        <taxon>Bacillariaceae</taxon>
        <taxon>Nitzschia</taxon>
    </lineage>
</organism>